<dbReference type="Pfam" id="PF15607">
    <property type="entry name" value="Ntox44"/>
    <property type="match status" value="1"/>
</dbReference>
<accession>A0A2R4CBV5</accession>
<name>A0A2R4CBV5_9BURK</name>
<dbReference type="Proteomes" id="UP000240505">
    <property type="component" value="Chromosome"/>
</dbReference>
<evidence type="ECO:0000313" key="2">
    <source>
        <dbReference type="EMBL" id="AVR97107.1"/>
    </source>
</evidence>
<dbReference type="KEGG" id="masz:C9I28_16740"/>
<feature type="domain" description="Bacterial toxin 44" evidence="1">
    <location>
        <begin position="175"/>
        <end position="293"/>
    </location>
</feature>
<sequence>MGAGPVRRPLRAARRQRWQAAGAYRLCHRTRGRQRRARHHGCARPHPPAQADAGAGACAHLPGGGRRMSAILDKNGKPMRLVAATNTTPVADAKAKQLRVCNCGNDVIPIAEYMVTEMRQNPFSEQGRKMTAANAYDINKEMQAWQALPWYAKLGGPPDFASIALSQKTMAYTIWAERVGPHRPWDHKPILLARLSKQNIFRKGWQRYGNEDYYFDIWSNIHYGYVGAACGFDESELLGGAGIAQAASDVWVKVKDLEKPTVQNHPENGAWANTFDDVPDQLSIKFGVRLYQQCKPAALNVATLLKLIASVPIPWGTPRNKAKRPHECPQ</sequence>
<proteinExistence type="predicted"/>
<reference evidence="2 3" key="1">
    <citation type="submission" date="2018-03" db="EMBL/GenBank/DDBJ databases">
        <title>Massilia armeniaca sp. nov., isolated from desert soil.</title>
        <authorList>
            <person name="Huang H."/>
            <person name="Ren M."/>
        </authorList>
    </citation>
    <scope>NUCLEOTIDE SEQUENCE [LARGE SCALE GENOMIC DNA]</scope>
    <source>
        <strain evidence="2 3">ZMN-3</strain>
    </source>
</reference>
<dbReference type="EMBL" id="CP028324">
    <property type="protein sequence ID" value="AVR97107.1"/>
    <property type="molecule type" value="Genomic_DNA"/>
</dbReference>
<organism evidence="2 3">
    <name type="scientific">Pseudoduganella armeniaca</name>
    <dbReference type="NCBI Taxonomy" id="2072590"/>
    <lineage>
        <taxon>Bacteria</taxon>
        <taxon>Pseudomonadati</taxon>
        <taxon>Pseudomonadota</taxon>
        <taxon>Betaproteobacteria</taxon>
        <taxon>Burkholderiales</taxon>
        <taxon>Oxalobacteraceae</taxon>
        <taxon>Telluria group</taxon>
        <taxon>Pseudoduganella</taxon>
    </lineage>
</organism>
<dbReference type="AlphaFoldDB" id="A0A2R4CBV5"/>
<evidence type="ECO:0000259" key="1">
    <source>
        <dbReference type="Pfam" id="PF15607"/>
    </source>
</evidence>
<dbReference type="OrthoDB" id="9204728at2"/>
<evidence type="ECO:0000313" key="3">
    <source>
        <dbReference type="Proteomes" id="UP000240505"/>
    </source>
</evidence>
<dbReference type="InterPro" id="IPR028946">
    <property type="entry name" value="Ntox44"/>
</dbReference>
<protein>
    <recommendedName>
        <fullName evidence="1">Bacterial toxin 44 domain-containing protein</fullName>
    </recommendedName>
</protein>
<keyword evidence="3" id="KW-1185">Reference proteome</keyword>
<gene>
    <name evidence="2" type="ORF">C9I28_16740</name>
</gene>